<feature type="region of interest" description="Disordered" evidence="1">
    <location>
        <begin position="1"/>
        <end position="20"/>
    </location>
</feature>
<keyword evidence="3" id="KW-1185">Reference proteome</keyword>
<feature type="compositionally biased region" description="Basic and acidic residues" evidence="1">
    <location>
        <begin position="8"/>
        <end position="19"/>
    </location>
</feature>
<comment type="caution">
    <text evidence="2">The sequence shown here is derived from an EMBL/GenBank/DDBJ whole genome shotgun (WGS) entry which is preliminary data.</text>
</comment>
<dbReference type="EMBL" id="PDOC01000017">
    <property type="protein sequence ID" value="PIL43000.1"/>
    <property type="molecule type" value="Genomic_DNA"/>
</dbReference>
<gene>
    <name evidence="2" type="ORF">CR105_20770</name>
</gene>
<evidence type="ECO:0000313" key="2">
    <source>
        <dbReference type="EMBL" id="PIL43000.1"/>
    </source>
</evidence>
<evidence type="ECO:0000256" key="1">
    <source>
        <dbReference type="SAM" id="MobiDB-lite"/>
    </source>
</evidence>
<proteinExistence type="predicted"/>
<dbReference type="AlphaFoldDB" id="A0A2G8TAC1"/>
<organism evidence="2 3">
    <name type="scientific">Massilia eurypsychrophila</name>
    <dbReference type="NCBI Taxonomy" id="1485217"/>
    <lineage>
        <taxon>Bacteria</taxon>
        <taxon>Pseudomonadati</taxon>
        <taxon>Pseudomonadota</taxon>
        <taxon>Betaproteobacteria</taxon>
        <taxon>Burkholderiales</taxon>
        <taxon>Oxalobacteraceae</taxon>
        <taxon>Telluria group</taxon>
        <taxon>Massilia</taxon>
    </lineage>
</organism>
<evidence type="ECO:0000313" key="3">
    <source>
        <dbReference type="Proteomes" id="UP000230390"/>
    </source>
</evidence>
<accession>A0A2G8TAC1</accession>
<sequence>MPRLSPSRRCDMLRRDKEAGGAPELMGKAWWRQRCSCVAAMHIASQPSQKRYGSAAAMATAPGCASFLPLFSTAWRGSSALAPSLQ</sequence>
<reference evidence="2 3" key="1">
    <citation type="submission" date="2017-10" db="EMBL/GenBank/DDBJ databases">
        <title>Massilia psychrophilum sp. nov., a novel purple-pigmented bacterium isolated from Tianshan glacier, Xinjiang Municipality, China.</title>
        <authorList>
            <person name="Wang H."/>
        </authorList>
    </citation>
    <scope>NUCLEOTIDE SEQUENCE [LARGE SCALE GENOMIC DNA]</scope>
    <source>
        <strain evidence="2 3">JCM 30074</strain>
    </source>
</reference>
<name>A0A2G8TAC1_9BURK</name>
<protein>
    <submittedName>
        <fullName evidence="2">Uncharacterized protein</fullName>
    </submittedName>
</protein>
<dbReference type="Proteomes" id="UP000230390">
    <property type="component" value="Unassembled WGS sequence"/>
</dbReference>